<organism evidence="1">
    <name type="scientific">marine sediment metagenome</name>
    <dbReference type="NCBI Taxonomy" id="412755"/>
    <lineage>
        <taxon>unclassified sequences</taxon>
        <taxon>metagenomes</taxon>
        <taxon>ecological metagenomes</taxon>
    </lineage>
</organism>
<sequence>MAEHTPSPWVTDPEVNHQAVLGPDGFMVADCSIVSLRANGPTNETCAANACLIATAPALLAKCEKVIAWLDWLANHAESRAAKNDRFPSLKETEIADAKNYRATANDIRAVVAKAKGEGEAA</sequence>
<dbReference type="AlphaFoldDB" id="A0A0F9FHF5"/>
<protein>
    <submittedName>
        <fullName evidence="1">Uncharacterized protein</fullName>
    </submittedName>
</protein>
<reference evidence="1" key="1">
    <citation type="journal article" date="2015" name="Nature">
        <title>Complex archaea that bridge the gap between prokaryotes and eukaryotes.</title>
        <authorList>
            <person name="Spang A."/>
            <person name="Saw J.H."/>
            <person name="Jorgensen S.L."/>
            <person name="Zaremba-Niedzwiedzka K."/>
            <person name="Martijn J."/>
            <person name="Lind A.E."/>
            <person name="van Eijk R."/>
            <person name="Schleper C."/>
            <person name="Guy L."/>
            <person name="Ettema T.J."/>
        </authorList>
    </citation>
    <scope>NUCLEOTIDE SEQUENCE</scope>
</reference>
<proteinExistence type="predicted"/>
<gene>
    <name evidence="1" type="ORF">LCGC14_1951910</name>
</gene>
<dbReference type="EMBL" id="LAZR01021329">
    <property type="protein sequence ID" value="KKL85718.1"/>
    <property type="molecule type" value="Genomic_DNA"/>
</dbReference>
<comment type="caution">
    <text evidence="1">The sequence shown here is derived from an EMBL/GenBank/DDBJ whole genome shotgun (WGS) entry which is preliminary data.</text>
</comment>
<accession>A0A0F9FHF5</accession>
<evidence type="ECO:0000313" key="1">
    <source>
        <dbReference type="EMBL" id="KKL85718.1"/>
    </source>
</evidence>
<name>A0A0F9FHF5_9ZZZZ</name>